<keyword evidence="9" id="KW-0645">Protease</keyword>
<dbReference type="InterPro" id="IPR050925">
    <property type="entry name" value="Rhomboid_protease_S54"/>
</dbReference>
<keyword evidence="6 7" id="KW-0472">Membrane</keyword>
<evidence type="ECO:0000256" key="4">
    <source>
        <dbReference type="ARBA" id="ARBA00022801"/>
    </source>
</evidence>
<proteinExistence type="inferred from homology"/>
<feature type="transmembrane region" description="Helical" evidence="7">
    <location>
        <begin position="213"/>
        <end position="232"/>
    </location>
</feature>
<sequence length="294" mass="31352">MSYGIPTAASGQGAEVPVCPRHPDRVAYVRCQRCGRPACTECQRPAAVGIQCVDCVRETAKNAPVKRTMFGGVARGGRPVVTFSLIAICVLVFAAELIPGAGVINYLAYAPFVTEQEPWRMLTSVFTHSTSFLPHILLNMYSLYILGTVLEPIFGRLRFFWLFLVSGLAGSVGVLLLSPISSVVVGASGAIFGLFGALFVLQLKRRGDLRQIIVLLVINGAIGFLPGVNIAWQAHLGGLIGGALLAAVFIYAPAGKSQKILQWGGMTAIILLLVVLTVWRTSAIQTLFAPTVGL</sequence>
<dbReference type="Pfam" id="PF01694">
    <property type="entry name" value="Rhomboid"/>
    <property type="match status" value="1"/>
</dbReference>
<reference evidence="9 10" key="1">
    <citation type="submission" date="2023-07" db="EMBL/GenBank/DDBJ databases">
        <title>Sequencing the genomes of 1000 actinobacteria strains.</title>
        <authorList>
            <person name="Klenk H.-P."/>
        </authorList>
    </citation>
    <scope>NUCLEOTIDE SEQUENCE [LARGE SCALE GENOMIC DNA]</scope>
    <source>
        <strain evidence="9 10">DSM 14555</strain>
    </source>
</reference>
<comment type="similarity">
    <text evidence="2">Belongs to the peptidase S54 family.</text>
</comment>
<dbReference type="Proteomes" id="UP001185069">
    <property type="component" value="Unassembled WGS sequence"/>
</dbReference>
<dbReference type="InterPro" id="IPR022764">
    <property type="entry name" value="Peptidase_S54_rhomboid_dom"/>
</dbReference>
<keyword evidence="4" id="KW-0378">Hydrolase</keyword>
<evidence type="ECO:0000256" key="5">
    <source>
        <dbReference type="ARBA" id="ARBA00022989"/>
    </source>
</evidence>
<dbReference type="SUPFAM" id="SSF144091">
    <property type="entry name" value="Rhomboid-like"/>
    <property type="match status" value="1"/>
</dbReference>
<keyword evidence="5 7" id="KW-1133">Transmembrane helix</keyword>
<protein>
    <submittedName>
        <fullName evidence="9">Membrane associated rhomboid family serine protease</fullName>
    </submittedName>
</protein>
<dbReference type="Gene3D" id="1.20.1540.10">
    <property type="entry name" value="Rhomboid-like"/>
    <property type="match status" value="1"/>
</dbReference>
<comment type="caution">
    <text evidence="9">The sequence shown here is derived from an EMBL/GenBank/DDBJ whole genome shotgun (WGS) entry which is preliminary data.</text>
</comment>
<gene>
    <name evidence="9" type="ORF">JOE69_001997</name>
</gene>
<feature type="transmembrane region" description="Helical" evidence="7">
    <location>
        <begin position="183"/>
        <end position="201"/>
    </location>
</feature>
<evidence type="ECO:0000259" key="8">
    <source>
        <dbReference type="Pfam" id="PF01694"/>
    </source>
</evidence>
<keyword evidence="10" id="KW-1185">Reference proteome</keyword>
<dbReference type="RefSeq" id="WP_296362512.1">
    <property type="nucleotide sequence ID" value="NZ_BAAAHY010000005.1"/>
</dbReference>
<accession>A0ABU1JC79</accession>
<dbReference type="GO" id="GO:0008233">
    <property type="term" value="F:peptidase activity"/>
    <property type="evidence" value="ECO:0007669"/>
    <property type="project" value="UniProtKB-KW"/>
</dbReference>
<dbReference type="PANTHER" id="PTHR43731:SF14">
    <property type="entry name" value="PRESENILIN-ASSOCIATED RHOMBOID-LIKE PROTEIN, MITOCHONDRIAL"/>
    <property type="match status" value="1"/>
</dbReference>
<organism evidence="9 10">
    <name type="scientific">Arthrobacter russicus</name>
    <dbReference type="NCBI Taxonomy" id="172040"/>
    <lineage>
        <taxon>Bacteria</taxon>
        <taxon>Bacillati</taxon>
        <taxon>Actinomycetota</taxon>
        <taxon>Actinomycetes</taxon>
        <taxon>Micrococcales</taxon>
        <taxon>Micrococcaceae</taxon>
        <taxon>Arthrobacter</taxon>
    </lineage>
</organism>
<feature type="transmembrane region" description="Helical" evidence="7">
    <location>
        <begin position="261"/>
        <end position="279"/>
    </location>
</feature>
<evidence type="ECO:0000256" key="1">
    <source>
        <dbReference type="ARBA" id="ARBA00004141"/>
    </source>
</evidence>
<dbReference type="PANTHER" id="PTHR43731">
    <property type="entry name" value="RHOMBOID PROTEASE"/>
    <property type="match status" value="1"/>
</dbReference>
<name>A0ABU1JC79_9MICC</name>
<evidence type="ECO:0000256" key="7">
    <source>
        <dbReference type="SAM" id="Phobius"/>
    </source>
</evidence>
<evidence type="ECO:0000256" key="3">
    <source>
        <dbReference type="ARBA" id="ARBA00022692"/>
    </source>
</evidence>
<dbReference type="InterPro" id="IPR035952">
    <property type="entry name" value="Rhomboid-like_sf"/>
</dbReference>
<feature type="domain" description="Peptidase S54 rhomboid" evidence="8">
    <location>
        <begin position="116"/>
        <end position="250"/>
    </location>
</feature>
<feature type="transmembrane region" description="Helical" evidence="7">
    <location>
        <begin position="238"/>
        <end position="254"/>
    </location>
</feature>
<dbReference type="GO" id="GO:0006508">
    <property type="term" value="P:proteolysis"/>
    <property type="evidence" value="ECO:0007669"/>
    <property type="project" value="UniProtKB-KW"/>
</dbReference>
<feature type="transmembrane region" description="Helical" evidence="7">
    <location>
        <begin position="85"/>
        <end position="112"/>
    </location>
</feature>
<feature type="transmembrane region" description="Helical" evidence="7">
    <location>
        <begin position="159"/>
        <end position="177"/>
    </location>
</feature>
<comment type="subcellular location">
    <subcellularLocation>
        <location evidence="1">Membrane</location>
        <topology evidence="1">Multi-pass membrane protein</topology>
    </subcellularLocation>
</comment>
<dbReference type="SUPFAM" id="SSF57845">
    <property type="entry name" value="B-box zinc-binding domain"/>
    <property type="match status" value="1"/>
</dbReference>
<feature type="transmembrane region" description="Helical" evidence="7">
    <location>
        <begin position="132"/>
        <end position="150"/>
    </location>
</feature>
<evidence type="ECO:0000256" key="6">
    <source>
        <dbReference type="ARBA" id="ARBA00023136"/>
    </source>
</evidence>
<evidence type="ECO:0000313" key="10">
    <source>
        <dbReference type="Proteomes" id="UP001185069"/>
    </source>
</evidence>
<dbReference type="EMBL" id="JAVDQF010000001">
    <property type="protein sequence ID" value="MDR6269759.1"/>
    <property type="molecule type" value="Genomic_DNA"/>
</dbReference>
<evidence type="ECO:0000256" key="2">
    <source>
        <dbReference type="ARBA" id="ARBA00009045"/>
    </source>
</evidence>
<evidence type="ECO:0000313" key="9">
    <source>
        <dbReference type="EMBL" id="MDR6269759.1"/>
    </source>
</evidence>
<keyword evidence="3 7" id="KW-0812">Transmembrane</keyword>